<sequence length="44" mass="4796">MELGPKLYCTSHSISSPDGMVLQPTLWGALLTHQHVPANAHKVE</sequence>
<protein>
    <submittedName>
        <fullName evidence="1">Chromosome 2 SCAF14990, whole genome shotgun sequence</fullName>
    </submittedName>
</protein>
<dbReference type="EMBL" id="CAAE01014990">
    <property type="protein sequence ID" value="CAG07298.1"/>
    <property type="molecule type" value="Genomic_DNA"/>
</dbReference>
<dbReference type="KEGG" id="tng:GSTEN00027918G001"/>
<reference evidence="1" key="1">
    <citation type="journal article" date="2004" name="Nature">
        <title>Genome duplication in the teleost fish Tetraodon nigroviridis reveals the early vertebrate proto-karyotype.</title>
        <authorList>
            <person name="Jaillon O."/>
            <person name="Aury J.-M."/>
            <person name="Brunet F."/>
            <person name="Petit J.-L."/>
            <person name="Stange-Thomann N."/>
            <person name="Mauceli E."/>
            <person name="Bouneau L."/>
            <person name="Fischer C."/>
            <person name="Ozouf-Costaz C."/>
            <person name="Bernot A."/>
            <person name="Nicaud S."/>
            <person name="Jaffe D."/>
            <person name="Fisher S."/>
            <person name="Lutfalla G."/>
            <person name="Dossat C."/>
            <person name="Segurens B."/>
            <person name="Dasilva C."/>
            <person name="Salanoubat M."/>
            <person name="Levy M."/>
            <person name="Boudet N."/>
            <person name="Castellano S."/>
            <person name="Anthouard V."/>
            <person name="Jubin C."/>
            <person name="Castelli V."/>
            <person name="Katinka M."/>
            <person name="Vacherie B."/>
            <person name="Biemont C."/>
            <person name="Skalli Z."/>
            <person name="Cattolico L."/>
            <person name="Poulain J."/>
            <person name="De Berardinis V."/>
            <person name="Cruaud C."/>
            <person name="Duprat S."/>
            <person name="Brottier P."/>
            <person name="Coutanceau J.-P."/>
            <person name="Gouzy J."/>
            <person name="Parra G."/>
            <person name="Lardier G."/>
            <person name="Chapple C."/>
            <person name="McKernan K.J."/>
            <person name="McEwan P."/>
            <person name="Bosak S."/>
            <person name="Kellis M."/>
            <person name="Volff J.-N."/>
            <person name="Guigo R."/>
            <person name="Zody M.C."/>
            <person name="Mesirov J."/>
            <person name="Lindblad-Toh K."/>
            <person name="Birren B."/>
            <person name="Nusbaum C."/>
            <person name="Kahn D."/>
            <person name="Robinson-Rechavi M."/>
            <person name="Laudet V."/>
            <person name="Schachter V."/>
            <person name="Quetier F."/>
            <person name="Saurin W."/>
            <person name="Scarpelli C."/>
            <person name="Wincker P."/>
            <person name="Lander E.S."/>
            <person name="Weissenbach J."/>
            <person name="Roest Crollius H."/>
        </authorList>
    </citation>
    <scope>NUCLEOTIDE SEQUENCE [LARGE SCALE GENOMIC DNA]</scope>
</reference>
<reference evidence="1" key="2">
    <citation type="submission" date="2004-02" db="EMBL/GenBank/DDBJ databases">
        <authorList>
            <consortium name="Genoscope"/>
            <consortium name="Whitehead Institute Centre for Genome Research"/>
        </authorList>
    </citation>
    <scope>NUCLEOTIDE SEQUENCE</scope>
</reference>
<organism evidence="1">
    <name type="scientific">Tetraodon nigroviridis</name>
    <name type="common">Spotted green pufferfish</name>
    <name type="synonym">Chelonodon nigroviridis</name>
    <dbReference type="NCBI Taxonomy" id="99883"/>
    <lineage>
        <taxon>Eukaryota</taxon>
        <taxon>Metazoa</taxon>
        <taxon>Chordata</taxon>
        <taxon>Craniata</taxon>
        <taxon>Vertebrata</taxon>
        <taxon>Euteleostomi</taxon>
        <taxon>Actinopterygii</taxon>
        <taxon>Neopterygii</taxon>
        <taxon>Teleostei</taxon>
        <taxon>Neoteleostei</taxon>
        <taxon>Acanthomorphata</taxon>
        <taxon>Eupercaria</taxon>
        <taxon>Tetraodontiformes</taxon>
        <taxon>Tetradontoidea</taxon>
        <taxon>Tetraodontidae</taxon>
        <taxon>Tetraodon</taxon>
    </lineage>
</organism>
<dbReference type="AlphaFoldDB" id="Q4RWD4"/>
<evidence type="ECO:0000313" key="1">
    <source>
        <dbReference type="EMBL" id="CAG07298.1"/>
    </source>
</evidence>
<gene>
    <name evidence="1" type="ORF">GSTENG00027918001</name>
</gene>
<accession>Q4RWD4</accession>
<name>Q4RWD4_TETNG</name>
<proteinExistence type="predicted"/>